<accession>A0A6A1UTD0</accession>
<protein>
    <submittedName>
        <fullName evidence="2">Uncharacterized protein</fullName>
    </submittedName>
</protein>
<sequence>MTRKRFKTISSSSQQTTPSLQQARPPSQQSTPPSQQTLPPLQQPTPSSQQAIRHSHSKLPYHHSNMMNLRTMTKHMMILEFVKTFTIPEPPLGDIVKAGSSKIWEKNGGTTNHRSEAEKQSRSLHMSVHAAGSKSFARHAQELEKEKQVPINRADLYKVVHSRSDGSPMNPDVAEKIKFTNFEPIRMGGSISWSPSDRYAQVIGPERHGRIRGVGLGPIPSSHPTNANIIFTQPASSNNTKMIELQDKMKMMESTISSLQSTIQMMAKAWEQRENQNVANPNLDQLPPTIPSSSHASRKTFHDNFDGEDNAIGGSADDTDSAGVDGAGAGAKLACV</sequence>
<feature type="compositionally biased region" description="Low complexity" evidence="1">
    <location>
        <begin position="8"/>
        <end position="50"/>
    </location>
</feature>
<dbReference type="InterPro" id="IPR004252">
    <property type="entry name" value="Probable_transposase_24"/>
</dbReference>
<evidence type="ECO:0000256" key="1">
    <source>
        <dbReference type="SAM" id="MobiDB-lite"/>
    </source>
</evidence>
<dbReference type="AlphaFoldDB" id="A0A6A1UTD0"/>
<dbReference type="Pfam" id="PF03004">
    <property type="entry name" value="Transposase_24"/>
    <property type="match status" value="1"/>
</dbReference>
<dbReference type="Proteomes" id="UP000516437">
    <property type="component" value="Chromosome 8"/>
</dbReference>
<feature type="region of interest" description="Disordered" evidence="1">
    <location>
        <begin position="105"/>
        <end position="124"/>
    </location>
</feature>
<comment type="caution">
    <text evidence="2">The sequence shown here is derived from an EMBL/GenBank/DDBJ whole genome shotgun (WGS) entry which is preliminary data.</text>
</comment>
<evidence type="ECO:0000313" key="3">
    <source>
        <dbReference type="Proteomes" id="UP000516437"/>
    </source>
</evidence>
<keyword evidence="3" id="KW-1185">Reference proteome</keyword>
<dbReference type="OrthoDB" id="1297232at2759"/>
<dbReference type="EMBL" id="RXIC02000026">
    <property type="protein sequence ID" value="KAB1202997.1"/>
    <property type="molecule type" value="Genomic_DNA"/>
</dbReference>
<evidence type="ECO:0000313" key="2">
    <source>
        <dbReference type="EMBL" id="KAB1202997.1"/>
    </source>
</evidence>
<proteinExistence type="predicted"/>
<reference evidence="2 3" key="1">
    <citation type="journal article" date="2019" name="Plant Biotechnol. J.">
        <title>The red bayberry genome and genetic basis of sex determination.</title>
        <authorList>
            <person name="Jia H.M."/>
            <person name="Jia H.J."/>
            <person name="Cai Q.L."/>
            <person name="Wang Y."/>
            <person name="Zhao H.B."/>
            <person name="Yang W.F."/>
            <person name="Wang G.Y."/>
            <person name="Li Y.H."/>
            <person name="Zhan D.L."/>
            <person name="Shen Y.T."/>
            <person name="Niu Q.F."/>
            <person name="Chang L."/>
            <person name="Qiu J."/>
            <person name="Zhao L."/>
            <person name="Xie H.B."/>
            <person name="Fu W.Y."/>
            <person name="Jin J."/>
            <person name="Li X.W."/>
            <person name="Jiao Y."/>
            <person name="Zhou C.C."/>
            <person name="Tu T."/>
            <person name="Chai C.Y."/>
            <person name="Gao J.L."/>
            <person name="Fan L.J."/>
            <person name="van de Weg E."/>
            <person name="Wang J.Y."/>
            <person name="Gao Z.S."/>
        </authorList>
    </citation>
    <scope>NUCLEOTIDE SEQUENCE [LARGE SCALE GENOMIC DNA]</scope>
    <source>
        <tissue evidence="2">Leaves</tissue>
    </source>
</reference>
<feature type="region of interest" description="Disordered" evidence="1">
    <location>
        <begin position="1"/>
        <end position="62"/>
    </location>
</feature>
<organism evidence="2 3">
    <name type="scientific">Morella rubra</name>
    <name type="common">Chinese bayberry</name>
    <dbReference type="NCBI Taxonomy" id="262757"/>
    <lineage>
        <taxon>Eukaryota</taxon>
        <taxon>Viridiplantae</taxon>
        <taxon>Streptophyta</taxon>
        <taxon>Embryophyta</taxon>
        <taxon>Tracheophyta</taxon>
        <taxon>Spermatophyta</taxon>
        <taxon>Magnoliopsida</taxon>
        <taxon>eudicotyledons</taxon>
        <taxon>Gunneridae</taxon>
        <taxon>Pentapetalae</taxon>
        <taxon>rosids</taxon>
        <taxon>fabids</taxon>
        <taxon>Fagales</taxon>
        <taxon>Myricaceae</taxon>
        <taxon>Morella</taxon>
    </lineage>
</organism>
<name>A0A6A1UTD0_9ROSI</name>
<feature type="region of interest" description="Disordered" evidence="1">
    <location>
        <begin position="280"/>
        <end position="322"/>
    </location>
</feature>
<feature type="compositionally biased region" description="Low complexity" evidence="1">
    <location>
        <begin position="311"/>
        <end position="322"/>
    </location>
</feature>
<gene>
    <name evidence="2" type="ORF">CJ030_MR8G024582</name>
</gene>